<comment type="caution">
    <text evidence="2">The sequence shown here is derived from an EMBL/GenBank/DDBJ whole genome shotgun (WGS) entry which is preliminary data.</text>
</comment>
<reference evidence="2 3" key="1">
    <citation type="submission" date="2022-01" db="EMBL/GenBank/DDBJ databases">
        <authorList>
            <person name="Xiong W."/>
            <person name="Schranz E."/>
        </authorList>
    </citation>
    <scope>NUCLEOTIDE SEQUENCE [LARGE SCALE GENOMIC DNA]</scope>
</reference>
<evidence type="ECO:0000313" key="2">
    <source>
        <dbReference type="EMBL" id="CAH1422979.1"/>
    </source>
</evidence>
<name>A0AAU9M552_9ASTR</name>
<feature type="compositionally biased region" description="Low complexity" evidence="1">
    <location>
        <begin position="233"/>
        <end position="245"/>
    </location>
</feature>
<sequence>MLPHKTPSMLKLKILLLSSCPTMWHFLLKSLKKFYSKGFEDFVTYLIACPIRYALDDVADPFLPQHGFEFYYTSAYYNTEVIVGALGHGEHNIVMTMIDFQRSLRLPIQDEYFPLPSMDECCAVLEKLDYDFDAQYNHNVLRMHLPTTWKFLTGVIGKCLTHKMRSLDQMNSFEQHILLSVIKNKQLDFNQLIFDQIDEIIKGSKRSTNVPYPWWFAQIFQYFGNDQQPPPGSSGAPSTGGTASTIHPPLHVGPSPSNLSPLNNTPLSSPTPQNQNLTLTLAIPSQSDDGKKGRISLSLL</sequence>
<evidence type="ECO:0000256" key="1">
    <source>
        <dbReference type="SAM" id="MobiDB-lite"/>
    </source>
</evidence>
<organism evidence="2 3">
    <name type="scientific">Lactuca virosa</name>
    <dbReference type="NCBI Taxonomy" id="75947"/>
    <lineage>
        <taxon>Eukaryota</taxon>
        <taxon>Viridiplantae</taxon>
        <taxon>Streptophyta</taxon>
        <taxon>Embryophyta</taxon>
        <taxon>Tracheophyta</taxon>
        <taxon>Spermatophyta</taxon>
        <taxon>Magnoliopsida</taxon>
        <taxon>eudicotyledons</taxon>
        <taxon>Gunneridae</taxon>
        <taxon>Pentapetalae</taxon>
        <taxon>asterids</taxon>
        <taxon>campanulids</taxon>
        <taxon>Asterales</taxon>
        <taxon>Asteraceae</taxon>
        <taxon>Cichorioideae</taxon>
        <taxon>Cichorieae</taxon>
        <taxon>Lactucinae</taxon>
        <taxon>Lactuca</taxon>
    </lineage>
</organism>
<protein>
    <submittedName>
        <fullName evidence="2">Uncharacterized protein</fullName>
    </submittedName>
</protein>
<dbReference type="EMBL" id="CAKMRJ010001112">
    <property type="protein sequence ID" value="CAH1422979.1"/>
    <property type="molecule type" value="Genomic_DNA"/>
</dbReference>
<evidence type="ECO:0000313" key="3">
    <source>
        <dbReference type="Proteomes" id="UP001157418"/>
    </source>
</evidence>
<dbReference type="Proteomes" id="UP001157418">
    <property type="component" value="Unassembled WGS sequence"/>
</dbReference>
<accession>A0AAU9M552</accession>
<proteinExistence type="predicted"/>
<keyword evidence="3" id="KW-1185">Reference proteome</keyword>
<feature type="compositionally biased region" description="Polar residues" evidence="1">
    <location>
        <begin position="255"/>
        <end position="275"/>
    </location>
</feature>
<feature type="region of interest" description="Disordered" evidence="1">
    <location>
        <begin position="227"/>
        <end position="275"/>
    </location>
</feature>
<dbReference type="AlphaFoldDB" id="A0AAU9M552"/>
<gene>
    <name evidence="2" type="ORF">LVIROSA_LOCUS10278</name>
</gene>